<comment type="subcellular location">
    <subcellularLocation>
        <location evidence="1">Cell membrane</location>
        <topology evidence="1">Multi-pass membrane protein</topology>
    </subcellularLocation>
</comment>
<feature type="transmembrane region" description="Helical" evidence="7">
    <location>
        <begin position="304"/>
        <end position="324"/>
    </location>
</feature>
<keyword evidence="5 7" id="KW-0472">Membrane</keyword>
<evidence type="ECO:0000313" key="10">
    <source>
        <dbReference type="Proteomes" id="UP000051035"/>
    </source>
</evidence>
<dbReference type="Pfam" id="PF03176">
    <property type="entry name" value="MMPL"/>
    <property type="match status" value="1"/>
</dbReference>
<reference evidence="9 10" key="1">
    <citation type="journal article" date="2015" name="Microbiome">
        <title>Genomic resolution of linkages in carbon, nitrogen, and sulfur cycling among widespread estuary sediment bacteria.</title>
        <authorList>
            <person name="Baker B.J."/>
            <person name="Lazar C.S."/>
            <person name="Teske A.P."/>
            <person name="Dick G.J."/>
        </authorList>
    </citation>
    <scope>NUCLEOTIDE SEQUENCE [LARGE SCALE GENOMIC DNA]</scope>
    <source>
        <strain evidence="9">SM1_40</strain>
    </source>
</reference>
<name>A0A0S8JJW9_UNCT6</name>
<gene>
    <name evidence="9" type="ORF">AMJ71_06240</name>
</gene>
<evidence type="ECO:0000256" key="6">
    <source>
        <dbReference type="SAM" id="MobiDB-lite"/>
    </source>
</evidence>
<dbReference type="Proteomes" id="UP000051035">
    <property type="component" value="Unassembled WGS sequence"/>
</dbReference>
<dbReference type="PROSITE" id="PS50156">
    <property type="entry name" value="SSD"/>
    <property type="match status" value="1"/>
</dbReference>
<dbReference type="PANTHER" id="PTHR33406">
    <property type="entry name" value="MEMBRANE PROTEIN MJ1562-RELATED"/>
    <property type="match status" value="1"/>
</dbReference>
<organism evidence="9 10">
    <name type="scientific">candidate division TA06 bacterium SM1_40</name>
    <dbReference type="NCBI Taxonomy" id="1703773"/>
    <lineage>
        <taxon>Bacteria</taxon>
        <taxon>Bacteria division TA06</taxon>
    </lineage>
</organism>
<dbReference type="InterPro" id="IPR050545">
    <property type="entry name" value="Mycobact_MmpL"/>
</dbReference>
<dbReference type="GO" id="GO:0005886">
    <property type="term" value="C:plasma membrane"/>
    <property type="evidence" value="ECO:0007669"/>
    <property type="project" value="UniProtKB-SubCell"/>
</dbReference>
<evidence type="ECO:0000256" key="3">
    <source>
        <dbReference type="ARBA" id="ARBA00022692"/>
    </source>
</evidence>
<protein>
    <recommendedName>
        <fullName evidence="8">SSD domain-containing protein</fullName>
    </recommendedName>
</protein>
<dbReference type="InterPro" id="IPR000731">
    <property type="entry name" value="SSD"/>
</dbReference>
<evidence type="ECO:0000256" key="5">
    <source>
        <dbReference type="ARBA" id="ARBA00023136"/>
    </source>
</evidence>
<evidence type="ECO:0000256" key="4">
    <source>
        <dbReference type="ARBA" id="ARBA00022989"/>
    </source>
</evidence>
<dbReference type="SUPFAM" id="SSF82866">
    <property type="entry name" value="Multidrug efflux transporter AcrB transmembrane domain"/>
    <property type="match status" value="1"/>
</dbReference>
<proteinExistence type="predicted"/>
<dbReference type="EMBL" id="LJVA01000066">
    <property type="protein sequence ID" value="KPL09507.1"/>
    <property type="molecule type" value="Genomic_DNA"/>
</dbReference>
<evidence type="ECO:0000259" key="8">
    <source>
        <dbReference type="PROSITE" id="PS50156"/>
    </source>
</evidence>
<accession>A0A0S8JJW9</accession>
<dbReference type="InterPro" id="IPR004869">
    <property type="entry name" value="MMPL_dom"/>
</dbReference>
<feature type="region of interest" description="Disordered" evidence="6">
    <location>
        <begin position="440"/>
        <end position="461"/>
    </location>
</feature>
<evidence type="ECO:0000256" key="2">
    <source>
        <dbReference type="ARBA" id="ARBA00022475"/>
    </source>
</evidence>
<keyword evidence="4 7" id="KW-1133">Transmembrane helix</keyword>
<feature type="domain" description="SSD" evidence="8">
    <location>
        <begin position="307"/>
        <end position="429"/>
    </location>
</feature>
<keyword evidence="3 7" id="KW-0812">Transmembrane</keyword>
<feature type="transmembrane region" description="Helical" evidence="7">
    <location>
        <begin position="408"/>
        <end position="429"/>
    </location>
</feature>
<sequence>MRQRIFTFIARMTYRHSGIIVLVALIATALAAGVATRLQLTTRFSDLMPQGNPMVVEFNKIVEEYSTASNIIIVVQGEPDQMKPFADRLAASVEQLEEYVERVTHKIDEGYIARHGFMLEETSDLENLQDLFSDLALIPLLAHINDSFEKEYVEDELSLSTKEKEDEAIRYLEGLERWIKAIDQYALRGPATDPAVARDAVYTLLVGDPYYLSYDKTMLLLIVRPTFPITDLDMCVAACDTIEALIDDLAAAHPGIDAGLTGTIVLARDELVAARSDMYLTSILALVLILALFIFSFRMWTAPLLAALNLIIGITWAAALAAVTVRTLNIMTSMFAAILLGLGVDFSIHIISLYTERRAMGESVPDALRDTLNKSGSGIVTGALTTACAFFTLMIADSAGIREMGFVMGEGVILCMLSAVLVLPSMLTLRERVAARIARHRVRSRHPHRRPVTHRPLSLQRPPRPIRLQLPQYGAGGVDIGYSPGADDREVRHQP</sequence>
<feature type="transmembrane region" description="Helical" evidence="7">
    <location>
        <begin position="376"/>
        <end position="396"/>
    </location>
</feature>
<evidence type="ECO:0000313" key="9">
    <source>
        <dbReference type="EMBL" id="KPL09507.1"/>
    </source>
</evidence>
<dbReference type="Gene3D" id="1.20.1640.10">
    <property type="entry name" value="Multidrug efflux transporter AcrB transmembrane domain"/>
    <property type="match status" value="1"/>
</dbReference>
<feature type="transmembrane region" description="Helical" evidence="7">
    <location>
        <begin position="278"/>
        <end position="297"/>
    </location>
</feature>
<evidence type="ECO:0000256" key="7">
    <source>
        <dbReference type="SAM" id="Phobius"/>
    </source>
</evidence>
<dbReference type="PANTHER" id="PTHR33406:SF13">
    <property type="entry name" value="MEMBRANE PROTEIN YDFJ"/>
    <property type="match status" value="1"/>
</dbReference>
<comment type="caution">
    <text evidence="9">The sequence shown here is derived from an EMBL/GenBank/DDBJ whole genome shotgun (WGS) entry which is preliminary data.</text>
</comment>
<feature type="compositionally biased region" description="Basic residues" evidence="6">
    <location>
        <begin position="440"/>
        <end position="453"/>
    </location>
</feature>
<evidence type="ECO:0000256" key="1">
    <source>
        <dbReference type="ARBA" id="ARBA00004651"/>
    </source>
</evidence>
<keyword evidence="2" id="KW-1003">Cell membrane</keyword>
<dbReference type="AlphaFoldDB" id="A0A0S8JJW9"/>
<feature type="transmembrane region" description="Helical" evidence="7">
    <location>
        <begin position="330"/>
        <end position="355"/>
    </location>
</feature>